<name>A0A015IMX4_RHIIW</name>
<organism evidence="1 2">
    <name type="scientific">Rhizophagus irregularis (strain DAOM 197198w)</name>
    <name type="common">Glomus intraradices</name>
    <dbReference type="NCBI Taxonomy" id="1432141"/>
    <lineage>
        <taxon>Eukaryota</taxon>
        <taxon>Fungi</taxon>
        <taxon>Fungi incertae sedis</taxon>
        <taxon>Mucoromycota</taxon>
        <taxon>Glomeromycotina</taxon>
        <taxon>Glomeromycetes</taxon>
        <taxon>Glomerales</taxon>
        <taxon>Glomeraceae</taxon>
        <taxon>Rhizophagus</taxon>
    </lineage>
</organism>
<sequence>MPTTDTTIADFVEKLQKEIEETQLIERKRRKVVILTRPCGPRKLEKAIVSVLSSQEEKLLEEENSYFPKLIMTPPISEDDNSKDYISYNSSEKTSSIFPTINDPSDKSDCNSSLLSAAPPLLPCFNRSTTLLNLHLLSENKEPNFLPIPKSTFSLTLFTSPCATPTAMSSSLPNMPESLNTVLTLHL</sequence>
<reference evidence="1 2" key="1">
    <citation type="submission" date="2014-02" db="EMBL/GenBank/DDBJ databases">
        <title>Single nucleus genome sequencing reveals high similarity among nuclei of an endomycorrhizal fungus.</title>
        <authorList>
            <person name="Lin K."/>
            <person name="Geurts R."/>
            <person name="Zhang Z."/>
            <person name="Limpens E."/>
            <person name="Saunders D.G."/>
            <person name="Mu D."/>
            <person name="Pang E."/>
            <person name="Cao H."/>
            <person name="Cha H."/>
            <person name="Lin T."/>
            <person name="Zhou Q."/>
            <person name="Shang Y."/>
            <person name="Li Y."/>
            <person name="Ivanov S."/>
            <person name="Sharma T."/>
            <person name="Velzen R.V."/>
            <person name="Ruijter N.D."/>
            <person name="Aanen D.K."/>
            <person name="Win J."/>
            <person name="Kamoun S."/>
            <person name="Bisseling T."/>
            <person name="Huang S."/>
        </authorList>
    </citation>
    <scope>NUCLEOTIDE SEQUENCE [LARGE SCALE GENOMIC DNA]</scope>
    <source>
        <strain evidence="2">DAOM197198w</strain>
    </source>
</reference>
<accession>A0A015IMX4</accession>
<dbReference type="STRING" id="1432141.A0A015IMX4"/>
<protein>
    <submittedName>
        <fullName evidence="1">Uncharacterized protein</fullName>
    </submittedName>
</protein>
<dbReference type="AlphaFoldDB" id="A0A015IMX4"/>
<dbReference type="HOGENOM" id="CLU_1448465_0_0_1"/>
<evidence type="ECO:0000313" key="2">
    <source>
        <dbReference type="Proteomes" id="UP000022910"/>
    </source>
</evidence>
<evidence type="ECO:0000313" key="1">
    <source>
        <dbReference type="EMBL" id="EXX55555.1"/>
    </source>
</evidence>
<comment type="caution">
    <text evidence="1">The sequence shown here is derived from an EMBL/GenBank/DDBJ whole genome shotgun (WGS) entry which is preliminary data.</text>
</comment>
<proteinExistence type="predicted"/>
<dbReference type="Proteomes" id="UP000022910">
    <property type="component" value="Unassembled WGS sequence"/>
</dbReference>
<gene>
    <name evidence="1" type="ORF">RirG_224470</name>
</gene>
<dbReference type="OrthoDB" id="21225at2759"/>
<dbReference type="EMBL" id="JEMT01028139">
    <property type="protein sequence ID" value="EXX55555.1"/>
    <property type="molecule type" value="Genomic_DNA"/>
</dbReference>
<keyword evidence="2" id="KW-1185">Reference proteome</keyword>